<dbReference type="Pfam" id="PF00530">
    <property type="entry name" value="SRCR"/>
    <property type="match status" value="3"/>
</dbReference>
<dbReference type="SMART" id="SM00202">
    <property type="entry name" value="SR"/>
    <property type="match status" value="3"/>
</dbReference>
<organism evidence="10 11">
    <name type="scientific">Diabrotica virgifera virgifera</name>
    <name type="common">western corn rootworm</name>
    <dbReference type="NCBI Taxonomy" id="50390"/>
    <lineage>
        <taxon>Eukaryota</taxon>
        <taxon>Metazoa</taxon>
        <taxon>Ecdysozoa</taxon>
        <taxon>Arthropoda</taxon>
        <taxon>Hexapoda</taxon>
        <taxon>Insecta</taxon>
        <taxon>Pterygota</taxon>
        <taxon>Neoptera</taxon>
        <taxon>Endopterygota</taxon>
        <taxon>Coleoptera</taxon>
        <taxon>Polyphaga</taxon>
        <taxon>Cucujiformia</taxon>
        <taxon>Chrysomeloidea</taxon>
        <taxon>Chrysomelidae</taxon>
        <taxon>Galerucinae</taxon>
        <taxon>Diabroticina</taxon>
        <taxon>Diabroticites</taxon>
        <taxon>Diabrotica</taxon>
    </lineage>
</organism>
<dbReference type="Gene3D" id="3.10.100.10">
    <property type="entry name" value="Mannose-Binding Protein A, subunit A"/>
    <property type="match status" value="1"/>
</dbReference>
<name>A0ABM5KUJ2_DIAVI</name>
<feature type="compositionally biased region" description="Polar residues" evidence="6">
    <location>
        <begin position="2853"/>
        <end position="2868"/>
    </location>
</feature>
<dbReference type="PRINTS" id="PR00258">
    <property type="entry name" value="SPERACTRCPTR"/>
</dbReference>
<dbReference type="Gene3D" id="3.10.250.10">
    <property type="entry name" value="SRCR-like domain"/>
    <property type="match status" value="3"/>
</dbReference>
<feature type="compositionally biased region" description="Polar residues" evidence="6">
    <location>
        <begin position="2789"/>
        <end position="2812"/>
    </location>
</feature>
<feature type="transmembrane region" description="Helical" evidence="7">
    <location>
        <begin position="2601"/>
        <end position="2625"/>
    </location>
</feature>
<evidence type="ECO:0000256" key="1">
    <source>
        <dbReference type="ARBA" id="ARBA00022729"/>
    </source>
</evidence>
<feature type="signal peptide" evidence="8">
    <location>
        <begin position="1"/>
        <end position="22"/>
    </location>
</feature>
<dbReference type="InterPro" id="IPR011050">
    <property type="entry name" value="Pectin_lyase_fold/virulence"/>
</dbReference>
<feature type="domain" description="SRCR" evidence="9">
    <location>
        <begin position="115"/>
        <end position="219"/>
    </location>
</feature>
<feature type="region of interest" description="Disordered" evidence="6">
    <location>
        <begin position="2838"/>
        <end position="2945"/>
    </location>
</feature>
<feature type="region of interest" description="Disordered" evidence="6">
    <location>
        <begin position="2758"/>
        <end position="2812"/>
    </location>
</feature>
<sequence length="2945" mass="334341">MCKFKRTLLPLALLSCFKFVYLQPSTDTLTEHPGGTVVNDKIFFSKSKSPYWLRNDLIVEFGAELVIEPGVTVKIEPQVGITVRGILTAEGTENERITLTAKDDKTSKNVILPDIRLVDGPTILAGRVQVKHNGQWRSICTNSRNWTNFDMATACRQLGFQGGTFHSWHNRQMPLKPRILYEEPNCSGRENSIFDCQWDKRQMGSGVCDYHPDLGIECMTRHDTPLPFWRGIRFENAASTKKLTLFNTLYVPTSSSTLKFVNIYYAGAGRDQNTTSALHVTGVPPIVDHLEIFNSAYNGINITNPDAPVTINNCKIRNSRGYGIFINSSYGLAHIDGCTVTENGGDGIRFVRAEERPDERADRNGYSDFCQLALASSQTFPVQLFAEQTLFLTKELICNKVFTTRYGHVLTLNFIRAVTNRNDSSSIEILDGSTLNNRIIQSFSIRNNTRPQAITSTSNQLYIKFRAAPMTETSIFMRITSGLRKSFDVNVSNSDISENVGRGVAVDNLRSQVHIHKTSVSKNEHVAGIHVTSGVGDVNVTESRVSFNEGDGINVTYTGGSRNISRSSISSNKGYGIAIWLNNTEKTEFIMVNQTTVVQYSEIYKNVDIGVLHGNYCGDALFNFTENSFKNCLNDALEVLSCWKPTKTPTKLQIGHNRFMGNEKISLKIYPAINLKAVVEYNQFRQGTFGGLLIKTKPLEEFNVLVNDIVVTQNYFLNNSGIFVVNIGLSPYSESQYLLFTRNFVKSNKISEPFQMEDGTASNLNPRSRVSAPVVVGSSNIDIFRNIIENPDSKYEIGSHLEDQSKTINCTYNWLGFGNDEHIFHRIFHRYDRYNLARISFIPFLLHNTNPLTSRVNANQFYVPKFLADGSDKLGGEIEGEEIITRGEYMVVRDISIRPGGKLSIEPGVTLRFPPSIGIMVGGRLEAKGIEPDSIKFTIKEELVHAPDNITYEVETDTEAYDPDAEMIEIEPKVPIRLLGGNSETEGRLQLKVDNEWGTVCNYGWTIENAALVCQQLGYVLNPDDWNLERNEIPQSGTTEKVILSNVQCTDFDLDILDCKSEKVTDFENSCSHENDVGIRCYKTSWAGIRFSSLADRTDLQFISIEKAGLLDYATNSFKPALQLDFARQNFENIRVTNNDYHGLGIIYSDIFSESVNIIKNSEFSNNKGAGISLKQLGLNIYNSKIENNIMGIEHNSVLSGLQQREIAGWFIKNDDENYYNPFLIPQYSDTNVIELLQGETKYLVTSNIHGDPINRSYKIRCNPGWVLGVQLINPIENRSTESIVIHDGLTSSANAQYYVLKQDLTVFPTTSSSHGIVLDYNSGSNAFGGTVLIINTVKAPVQNVYKRIVKGPVPTLSVSRTTIRNNMFGVHASYYNRYLDELGNHFLRKANETMKFYSCEITKNTYEAVFVHSPNWDLHKSNLSEVTLMFNKSLIMDNGKGVFQFSRDMRSSNNLFHYVFQDNTIESNKAGGFDVALPYVWQYNENFTHSVFMDNNTWINNNNFEIIVDGHFAVVNITNNVFRENYCKTGLFALRGMEKKLKIVGNKFLNNNGEYVMEFSSNSQSEIIGNVPAVFMYNELRSNKRVMRGRSGVLQVNHEPTCVVGFRGIQKVRINRNLFADNFLEYQLLAGIKTAKINHYLNVKENWWGTRDDSDIKEKIFDFDDWNDHAIAEYKPYLLEDNFQASYSVSFSSNNSIDLDALGGRLNEDLKLTNRGRPYVIKSDITVMPNATLTIYPGVVLEFAPNVGILVLGILNARGYLGSEIIMRPLTGVGNLELRNDGAINTRNKRQIENLYGQDSIRLCKSQSCAENDERLPNEGFLEYFNKTTLQWIPMCDSRFTERNAQVVCRELGFDPLTAFFDFGVRIDFHSNSLSRIWTWPEPLQCKGTEGQYESCPIRLNGQQFGHRHKCEWNSKFVFIHCERQTRKHNYWGGIRFTDAEFERQEYSYRIHDIHTHSTVQSYESTLEYVKIQGAGILHNEKSSAIQSVLRSPRINYVDVDGSAYNGIDLISPSKTMNLLHNNIQNSLGGGLNILSLSGEGRESDESSFTPLRDLRVPYNLFSLIDICDTHKEIRVQERVLVYYKYDNHPVNCIKIFKSFYDIKPLGMRLLQFDLFNSTTKYGIPDLLQMYDGDIYNVSSTVIDTITMTTGNEKRLFKSRLPSLSVKLFANGASSVHGFIAEVVTLPISAIGFNRDIQHNITRSIISNNAESGLTYMASGEVNPILTVEKNQFKNNCKKLYGNFTTCKSGLQIDVQNTQTIFFRSNLVEKNQGGLYIKSDSRGSATSLRGYIHNNLFVNNSNLPTLYIEGRKSSPYQEVTIYRNYFTRNYAQYHNNIVLRQVVSNFSYNYVKRNIGRQNLEVSGFDRVRLNIYQTTTHNGFYNNFAVERDSRSTVVAGTAGQHYVDNIFFDPDNDYEMITVNRSLFEFNSTFPLWDVRIDAANNYWGVNTSLAVRGRIKDQSDDPRLLEVIYAPYYMNNQTILDGKCPPGWELVGETCYMYVGAPMTFWEAKAFCQEDNASMPYLLGNINYLPLFDFLRRQNEWYLYSDKVWVQHIDRINECTIFAYQTVEIENCERRSPFICEIDPKVQIRILPLADDFITISVISSLVLAVILIIIVVACWWTKSKFRKAQRLERRNSIRQSLHSLRSIGMSQSSFADPGYRRKQNQMSTRSTDTLTKKMITNGSIDSMEKSAYSSSIDENQSYDVYESHNPNPTAFSFTPTIEYHKSPARYENQPTRPTFDLSFKNEGFRDNSTFASNSNYQSRADSVVQDESSEESPIMDKSSDITSYPPSEYYNTDTLPLNNKSDSTLNLKRGIEESNKGYDYSLMQELKNKLPQKKPPTPPRKYSPTYSDQLGNMQFSPDYNTIGLAYPSETRSQSASLLETDFDEPVPPKPKPKTRARSEVLLETNFDYTPPGGSPQFNEPLSDANRSRSQPLETAM</sequence>
<dbReference type="InterPro" id="IPR016186">
    <property type="entry name" value="C-type_lectin-like/link_sf"/>
</dbReference>
<feature type="domain" description="SRCR" evidence="9">
    <location>
        <begin position="1802"/>
        <end position="1924"/>
    </location>
</feature>
<dbReference type="RefSeq" id="XP_050513854.1">
    <property type="nucleotide sequence ID" value="XM_050657897.1"/>
</dbReference>
<comment type="caution">
    <text evidence="5">Lacks conserved residue(s) required for the propagation of feature annotation.</text>
</comment>
<dbReference type="Pfam" id="PF13229">
    <property type="entry name" value="Beta_helix"/>
    <property type="match status" value="1"/>
</dbReference>
<keyword evidence="3 5" id="KW-1015">Disulfide bond</keyword>
<dbReference type="PANTHER" id="PTHR47653:SF1">
    <property type="entry name" value="DELETED IN MALIGNANT BRAIN TUMORS 1 PROTEIN"/>
    <property type="match status" value="1"/>
</dbReference>
<dbReference type="InterPro" id="IPR035914">
    <property type="entry name" value="Sperma_CUB_dom_sf"/>
</dbReference>
<evidence type="ECO:0000256" key="2">
    <source>
        <dbReference type="ARBA" id="ARBA00022737"/>
    </source>
</evidence>
<keyword evidence="1 8" id="KW-0732">Signal</keyword>
<dbReference type="InterPro" id="IPR016187">
    <property type="entry name" value="CTDL_fold"/>
</dbReference>
<evidence type="ECO:0000313" key="11">
    <source>
        <dbReference type="Proteomes" id="UP001652700"/>
    </source>
</evidence>
<dbReference type="SUPFAM" id="SSF51126">
    <property type="entry name" value="Pectin lyase-like"/>
    <property type="match status" value="2"/>
</dbReference>
<dbReference type="PROSITE" id="PS00420">
    <property type="entry name" value="SRCR_1"/>
    <property type="match status" value="1"/>
</dbReference>
<dbReference type="PANTHER" id="PTHR47653">
    <property type="entry name" value="PROTEIN BARK BEETLE"/>
    <property type="match status" value="1"/>
</dbReference>
<proteinExistence type="predicted"/>
<dbReference type="SUPFAM" id="SSF56487">
    <property type="entry name" value="SRCR-like"/>
    <property type="match status" value="3"/>
</dbReference>
<dbReference type="InterPro" id="IPR012334">
    <property type="entry name" value="Pectin_lyas_fold"/>
</dbReference>
<dbReference type="SUPFAM" id="SSF56436">
    <property type="entry name" value="C-type lectin-like"/>
    <property type="match status" value="1"/>
</dbReference>
<feature type="disulfide bond" evidence="5">
    <location>
        <begin position="186"/>
        <end position="196"/>
    </location>
</feature>
<keyword evidence="7" id="KW-0472">Membrane</keyword>
<dbReference type="InterPro" id="IPR006626">
    <property type="entry name" value="PbH1"/>
</dbReference>
<keyword evidence="7" id="KW-0812">Transmembrane</keyword>
<evidence type="ECO:0000256" key="3">
    <source>
        <dbReference type="ARBA" id="ARBA00023157"/>
    </source>
</evidence>
<evidence type="ECO:0000259" key="9">
    <source>
        <dbReference type="PROSITE" id="PS50287"/>
    </source>
</evidence>
<evidence type="ECO:0000256" key="6">
    <source>
        <dbReference type="SAM" id="MobiDB-lite"/>
    </source>
</evidence>
<evidence type="ECO:0000256" key="7">
    <source>
        <dbReference type="SAM" id="Phobius"/>
    </source>
</evidence>
<evidence type="ECO:0000256" key="5">
    <source>
        <dbReference type="PROSITE-ProRule" id="PRU00196"/>
    </source>
</evidence>
<keyword evidence="4" id="KW-0325">Glycoprotein</keyword>
<dbReference type="InterPro" id="IPR036772">
    <property type="entry name" value="SRCR-like_dom_sf"/>
</dbReference>
<evidence type="ECO:0000313" key="10">
    <source>
        <dbReference type="EnsemblMetazoa" id="XP_050513854.1"/>
    </source>
</evidence>
<dbReference type="SMART" id="SM00710">
    <property type="entry name" value="PbH1"/>
    <property type="match status" value="19"/>
</dbReference>
<feature type="compositionally biased region" description="Polar residues" evidence="6">
    <location>
        <begin position="2936"/>
        <end position="2945"/>
    </location>
</feature>
<feature type="domain" description="SRCR" evidence="9">
    <location>
        <begin position="976"/>
        <end position="1082"/>
    </location>
</feature>
<evidence type="ECO:0000256" key="4">
    <source>
        <dbReference type="ARBA" id="ARBA00023180"/>
    </source>
</evidence>
<feature type="chain" id="PRO_5047276314" description="SRCR domain-containing protein" evidence="8">
    <location>
        <begin position="23"/>
        <end position="2945"/>
    </location>
</feature>
<dbReference type="PROSITE" id="PS50287">
    <property type="entry name" value="SRCR_2"/>
    <property type="match status" value="3"/>
</dbReference>
<dbReference type="InterPro" id="IPR039448">
    <property type="entry name" value="Beta_helix"/>
</dbReference>
<keyword evidence="2" id="KW-0677">Repeat</keyword>
<dbReference type="SUPFAM" id="SSF49854">
    <property type="entry name" value="Spermadhesin, CUB domain"/>
    <property type="match status" value="1"/>
</dbReference>
<dbReference type="GeneID" id="114339455"/>
<dbReference type="Proteomes" id="UP001652700">
    <property type="component" value="Unplaced"/>
</dbReference>
<dbReference type="Gene3D" id="2.60.120.290">
    <property type="entry name" value="Spermadhesin, CUB domain"/>
    <property type="match status" value="1"/>
</dbReference>
<keyword evidence="7" id="KW-1133">Transmembrane helix</keyword>
<dbReference type="InterPro" id="IPR053243">
    <property type="entry name" value="SJ_maturation_regulator"/>
</dbReference>
<keyword evidence="11" id="KW-1185">Reference proteome</keyword>
<accession>A0ABM5KUJ2</accession>
<dbReference type="EnsemblMetazoa" id="XM_050657897.1">
    <property type="protein sequence ID" value="XP_050513854.1"/>
    <property type="gene ID" value="LOC114339455"/>
</dbReference>
<dbReference type="InterPro" id="IPR001190">
    <property type="entry name" value="SRCR"/>
</dbReference>
<feature type="disulfide bond" evidence="5">
    <location>
        <begin position="1887"/>
        <end position="1897"/>
    </location>
</feature>
<reference evidence="10" key="1">
    <citation type="submission" date="2025-05" db="UniProtKB">
        <authorList>
            <consortium name="EnsemblMetazoa"/>
        </authorList>
    </citation>
    <scope>IDENTIFICATION</scope>
</reference>
<dbReference type="Gene3D" id="2.160.20.10">
    <property type="entry name" value="Single-stranded right-handed beta-helix, Pectin lyase-like"/>
    <property type="match status" value="3"/>
</dbReference>
<evidence type="ECO:0000256" key="8">
    <source>
        <dbReference type="SAM" id="SignalP"/>
    </source>
</evidence>
<feature type="compositionally biased region" description="Polar residues" evidence="6">
    <location>
        <begin position="2758"/>
        <end position="2769"/>
    </location>
</feature>
<protein>
    <recommendedName>
        <fullName evidence="9">SRCR domain-containing protein</fullName>
    </recommendedName>
</protein>
<feature type="disulfide bond" evidence="5">
    <location>
        <begin position="1049"/>
        <end position="1059"/>
    </location>
</feature>